<evidence type="ECO:0000313" key="2">
    <source>
        <dbReference type="EMBL" id="SFR28029.1"/>
    </source>
</evidence>
<gene>
    <name evidence="2" type="ORF">SAMN04488564_112140</name>
</gene>
<keyword evidence="1" id="KW-0812">Transmembrane</keyword>
<dbReference type="AlphaFoldDB" id="A0A1I6FDG8"/>
<reference evidence="3" key="1">
    <citation type="submission" date="2016-10" db="EMBL/GenBank/DDBJ databases">
        <authorList>
            <person name="Varghese N."/>
            <person name="Submissions S."/>
        </authorList>
    </citation>
    <scope>NUCLEOTIDE SEQUENCE [LARGE SCALE GENOMIC DNA]</scope>
    <source>
        <strain evidence="3">DSM 44232</strain>
    </source>
</reference>
<dbReference type="Proteomes" id="UP000198583">
    <property type="component" value="Unassembled WGS sequence"/>
</dbReference>
<dbReference type="EMBL" id="FOYL01000012">
    <property type="protein sequence ID" value="SFR28029.1"/>
    <property type="molecule type" value="Genomic_DNA"/>
</dbReference>
<dbReference type="STRING" id="84724.SAMN04488564_112140"/>
<organism evidence="2 3">
    <name type="scientific">Lentzea waywayandensis</name>
    <dbReference type="NCBI Taxonomy" id="84724"/>
    <lineage>
        <taxon>Bacteria</taxon>
        <taxon>Bacillati</taxon>
        <taxon>Actinomycetota</taxon>
        <taxon>Actinomycetes</taxon>
        <taxon>Pseudonocardiales</taxon>
        <taxon>Pseudonocardiaceae</taxon>
        <taxon>Lentzea</taxon>
    </lineage>
</organism>
<feature type="transmembrane region" description="Helical" evidence="1">
    <location>
        <begin position="334"/>
        <end position="352"/>
    </location>
</feature>
<name>A0A1I6FDG8_9PSEU</name>
<feature type="transmembrane region" description="Helical" evidence="1">
    <location>
        <begin position="256"/>
        <end position="273"/>
    </location>
</feature>
<evidence type="ECO:0000256" key="1">
    <source>
        <dbReference type="SAM" id="Phobius"/>
    </source>
</evidence>
<sequence>MTGEPDELPRLRAEVYALQARLDRRERRAATVRMLRRIGAAVLIAVTAFALVMSVVGIWSARTALNTDRWVATVAPLPKDPEVAAAVADFATVKLFEAVDVEQRLRSVLPEQAAFVAGPLASQLHAPVRATATKVLGSDQFQRVWIELNRRTHQRALAVVEGDSELVAVHQDRVEIDLLPLINEVLRTLSAQLPTLFGRQLSLPDLSSGEIPADLRVRVEDSLGVTLPENFAQFTVYDSGQLWAAQQAVATAKRSLVLFLLSTLVLLVLAQLVSPDRRRTSLQLGLWLVVAAVAVTAVLRAVREQILQNVPEGLYRDGAADVLTAVFSQLRTRGWQMLWTGALLALLMYVIGPGRGPVWLRRRTVAAWHAIRRGAVTGGQALAAHGPSWTARHLDAVRVGGVAVAVVFALLLSSWTALLAIVVVLAAYELLVTVFALRSTRAG</sequence>
<dbReference type="RefSeq" id="WP_218164669.1">
    <property type="nucleotide sequence ID" value="NZ_FOYL01000012.1"/>
</dbReference>
<feature type="transmembrane region" description="Helical" evidence="1">
    <location>
        <begin position="418"/>
        <end position="437"/>
    </location>
</feature>
<evidence type="ECO:0008006" key="4">
    <source>
        <dbReference type="Google" id="ProtNLM"/>
    </source>
</evidence>
<feature type="transmembrane region" description="Helical" evidence="1">
    <location>
        <begin position="34"/>
        <end position="59"/>
    </location>
</feature>
<evidence type="ECO:0000313" key="3">
    <source>
        <dbReference type="Proteomes" id="UP000198583"/>
    </source>
</evidence>
<accession>A0A1I6FDG8</accession>
<keyword evidence="1" id="KW-0472">Membrane</keyword>
<keyword evidence="3" id="KW-1185">Reference proteome</keyword>
<keyword evidence="1" id="KW-1133">Transmembrane helix</keyword>
<proteinExistence type="predicted"/>
<protein>
    <recommendedName>
        <fullName evidence="4">Integral membrane protein</fullName>
    </recommendedName>
</protein>
<feature type="transmembrane region" description="Helical" evidence="1">
    <location>
        <begin position="285"/>
        <end position="302"/>
    </location>
</feature>